<keyword evidence="2" id="KW-1185">Reference proteome</keyword>
<dbReference type="RefSeq" id="WP_323447340.1">
    <property type="nucleotide sequence ID" value="NZ_BSBI01000004.1"/>
</dbReference>
<protein>
    <recommendedName>
        <fullName evidence="3">CopG family transcriptional regulator</fullName>
    </recommendedName>
</protein>
<evidence type="ECO:0000313" key="2">
    <source>
        <dbReference type="Proteomes" id="UP001291653"/>
    </source>
</evidence>
<dbReference type="EMBL" id="BSBI01000004">
    <property type="protein sequence ID" value="GLF95299.1"/>
    <property type="molecule type" value="Genomic_DNA"/>
</dbReference>
<evidence type="ECO:0000313" key="1">
    <source>
        <dbReference type="EMBL" id="GLF95299.1"/>
    </source>
</evidence>
<sequence>MSEQNATRWTVRHEQRVEVPATVEGIRAALPEDERQRFEMELGRATAETVADVVRHWVLNLASGPEDEDEFARLEAENRGAA</sequence>
<reference evidence="1 2" key="1">
    <citation type="submission" date="2022-10" db="EMBL/GenBank/DDBJ databases">
        <title>Draft genome sequence of Streptomyces sp. YSPA8.</title>
        <authorList>
            <person name="Moriuchi R."/>
            <person name="Dohra H."/>
            <person name="Yamamura H."/>
            <person name="Kodani S."/>
        </authorList>
    </citation>
    <scope>NUCLEOTIDE SEQUENCE [LARGE SCALE GENOMIC DNA]</scope>
    <source>
        <strain evidence="1 2">YSPA8</strain>
    </source>
</reference>
<comment type="caution">
    <text evidence="1">The sequence shown here is derived from an EMBL/GenBank/DDBJ whole genome shotgun (WGS) entry which is preliminary data.</text>
</comment>
<organism evidence="1 2">
    <name type="scientific">Streptomyces yaizuensis</name>
    <dbReference type="NCBI Taxonomy" id="2989713"/>
    <lineage>
        <taxon>Bacteria</taxon>
        <taxon>Bacillati</taxon>
        <taxon>Actinomycetota</taxon>
        <taxon>Actinomycetes</taxon>
        <taxon>Kitasatosporales</taxon>
        <taxon>Streptomycetaceae</taxon>
        <taxon>Streptomyces</taxon>
    </lineage>
</organism>
<evidence type="ECO:0008006" key="3">
    <source>
        <dbReference type="Google" id="ProtNLM"/>
    </source>
</evidence>
<name>A0ABQ5NY49_9ACTN</name>
<gene>
    <name evidence="1" type="ORF">SYYSPA8_13400</name>
</gene>
<accession>A0ABQ5NY49</accession>
<proteinExistence type="predicted"/>
<dbReference type="Proteomes" id="UP001291653">
    <property type="component" value="Unassembled WGS sequence"/>
</dbReference>